<proteinExistence type="predicted"/>
<evidence type="ECO:0000313" key="3">
    <source>
        <dbReference type="EnsemblPlants" id="EMT16946"/>
    </source>
</evidence>
<dbReference type="InterPro" id="IPR036047">
    <property type="entry name" value="F-box-like_dom_sf"/>
</dbReference>
<dbReference type="ExpressionAtlas" id="N1R3R6">
    <property type="expression patterns" value="baseline"/>
</dbReference>
<evidence type="ECO:0000259" key="1">
    <source>
        <dbReference type="Pfam" id="PF00646"/>
    </source>
</evidence>
<dbReference type="EnsemblPlants" id="EMT16946">
    <property type="protein sequence ID" value="EMT16946"/>
    <property type="gene ID" value="F775_12775"/>
</dbReference>
<dbReference type="PANTHER" id="PTHR33110">
    <property type="entry name" value="F-BOX/KELCH-REPEAT PROTEIN-RELATED"/>
    <property type="match status" value="1"/>
</dbReference>
<protein>
    <submittedName>
        <fullName evidence="3">Uncharacterized protein</fullName>
    </submittedName>
</protein>
<evidence type="ECO:0000259" key="2">
    <source>
        <dbReference type="Pfam" id="PF03478"/>
    </source>
</evidence>
<dbReference type="SUPFAM" id="SSF81383">
    <property type="entry name" value="F-box domain"/>
    <property type="match status" value="1"/>
</dbReference>
<dbReference type="Pfam" id="PF03478">
    <property type="entry name" value="Beta-prop_KIB1-4"/>
    <property type="match status" value="1"/>
</dbReference>
<accession>N1R3R6</accession>
<name>N1R3R6_AEGTA</name>
<feature type="domain" description="F-box" evidence="1">
    <location>
        <begin position="27"/>
        <end position="67"/>
    </location>
</feature>
<dbReference type="InterPro" id="IPR001810">
    <property type="entry name" value="F-box_dom"/>
</dbReference>
<dbReference type="PANTHER" id="PTHR33110:SF62">
    <property type="entry name" value="DUF295 DOMAIN-CONTAINING PROTEIN"/>
    <property type="match status" value="1"/>
</dbReference>
<dbReference type="Pfam" id="PF00646">
    <property type="entry name" value="F-box"/>
    <property type="match status" value="1"/>
</dbReference>
<reference evidence="3" key="1">
    <citation type="submission" date="2015-06" db="UniProtKB">
        <authorList>
            <consortium name="EnsemblPlants"/>
        </authorList>
    </citation>
    <scope>IDENTIFICATION</scope>
</reference>
<dbReference type="Gene3D" id="1.20.1280.50">
    <property type="match status" value="1"/>
</dbReference>
<organism evidence="3">
    <name type="scientific">Aegilops tauschii</name>
    <name type="common">Tausch's goatgrass</name>
    <name type="synonym">Aegilops squarrosa</name>
    <dbReference type="NCBI Taxonomy" id="37682"/>
    <lineage>
        <taxon>Eukaryota</taxon>
        <taxon>Viridiplantae</taxon>
        <taxon>Streptophyta</taxon>
        <taxon>Embryophyta</taxon>
        <taxon>Tracheophyta</taxon>
        <taxon>Spermatophyta</taxon>
        <taxon>Magnoliopsida</taxon>
        <taxon>Liliopsida</taxon>
        <taxon>Poales</taxon>
        <taxon>Poaceae</taxon>
        <taxon>BOP clade</taxon>
        <taxon>Pooideae</taxon>
        <taxon>Triticodae</taxon>
        <taxon>Triticeae</taxon>
        <taxon>Triticinae</taxon>
        <taxon>Aegilops</taxon>
    </lineage>
</organism>
<dbReference type="InterPro" id="IPR005174">
    <property type="entry name" value="KIB1-4_b-propeller"/>
</dbReference>
<sequence length="476" mass="52598">MGEEPTHTPAACHDGIISIEAGAERRWSMLPDDILTLVYSRIASADNRVRFAAVCTSWRAIAQMQPPRRVLPWLILDPASNDRAKHAYCLEDGTILPRFRFPSEVVGGGVVGSFYGGGGAAPLGPPRRVPPWLILDPASNDRAKHAYCLEDGTILPRFRFPSEVVGGCIVGCYDGGWVAVSEAPLRIINLFSGAEVALSAKQRSITRLRPHADDPFVPLKVIFSGRPTSRGCILAAIIASSEVAICGLGRSESAWLPSIFPGQTVTDIAFCNGYLYCLMSKTMAIVRFKIGLTKHGVRSGDPQWLIIHDPGYLEDNGDPDERAAYIVELSGKIMIVVRKTRGSWWWSCNNTMPIFFCLELVDVGDGKYKWEPVKRLVDHALFLGPSFSKAMDMSIGEPCSPRRNHIYYSHHRCYPRKEYLPHDAKEFLTSSNSDGCHAYYKQGESVDNTDAGIMSVGYYVLGGNQCPPMWLFPPDL</sequence>
<feature type="domain" description="KIB1-4 beta-propeller" evidence="2">
    <location>
        <begin position="149"/>
        <end position="415"/>
    </location>
</feature>
<dbReference type="AlphaFoldDB" id="N1R3R6"/>